<accession>A0A7S4UGD9</accession>
<gene>
    <name evidence="2" type="ORF">DBRI00130_LOCUS1677</name>
</gene>
<feature type="region of interest" description="Disordered" evidence="1">
    <location>
        <begin position="73"/>
        <end position="117"/>
    </location>
</feature>
<evidence type="ECO:0000313" key="2">
    <source>
        <dbReference type="EMBL" id="CAE4581264.1"/>
    </source>
</evidence>
<feature type="compositionally biased region" description="Basic and acidic residues" evidence="1">
    <location>
        <begin position="92"/>
        <end position="117"/>
    </location>
</feature>
<sequence>MSKERNCNDAAFMHVSSLSKINNNPSFFNASIYVKLCVICNNRLFSLQQRKKPPLPSEEIQPGDLNVRRQTAAAITTSTDQKATSTPLPQKEIVEGKTGDVAEKDREKTPEIEGKPP</sequence>
<proteinExistence type="predicted"/>
<name>A0A7S4UGD9_9STRA</name>
<dbReference type="EMBL" id="HBNS01002091">
    <property type="protein sequence ID" value="CAE4581264.1"/>
    <property type="molecule type" value="Transcribed_RNA"/>
</dbReference>
<evidence type="ECO:0000256" key="1">
    <source>
        <dbReference type="SAM" id="MobiDB-lite"/>
    </source>
</evidence>
<reference evidence="2" key="1">
    <citation type="submission" date="2021-01" db="EMBL/GenBank/DDBJ databases">
        <authorList>
            <person name="Corre E."/>
            <person name="Pelletier E."/>
            <person name="Niang G."/>
            <person name="Scheremetjew M."/>
            <person name="Finn R."/>
            <person name="Kale V."/>
            <person name="Holt S."/>
            <person name="Cochrane G."/>
            <person name="Meng A."/>
            <person name="Brown T."/>
            <person name="Cohen L."/>
        </authorList>
    </citation>
    <scope>NUCLEOTIDE SEQUENCE</scope>
    <source>
        <strain evidence="2">GSO104</strain>
    </source>
</reference>
<dbReference type="AlphaFoldDB" id="A0A7S4UGD9"/>
<organism evidence="2">
    <name type="scientific">Ditylum brightwellii</name>
    <dbReference type="NCBI Taxonomy" id="49249"/>
    <lineage>
        <taxon>Eukaryota</taxon>
        <taxon>Sar</taxon>
        <taxon>Stramenopiles</taxon>
        <taxon>Ochrophyta</taxon>
        <taxon>Bacillariophyta</taxon>
        <taxon>Mediophyceae</taxon>
        <taxon>Lithodesmiophycidae</taxon>
        <taxon>Lithodesmiales</taxon>
        <taxon>Lithodesmiaceae</taxon>
        <taxon>Ditylum</taxon>
    </lineage>
</organism>
<feature type="compositionally biased region" description="Polar residues" evidence="1">
    <location>
        <begin position="73"/>
        <end position="88"/>
    </location>
</feature>
<protein>
    <submittedName>
        <fullName evidence="2">Uncharacterized protein</fullName>
    </submittedName>
</protein>